<feature type="transmembrane region" description="Helical" evidence="1">
    <location>
        <begin position="75"/>
        <end position="93"/>
    </location>
</feature>
<keyword evidence="1" id="KW-0812">Transmembrane</keyword>
<evidence type="ECO:0008006" key="4">
    <source>
        <dbReference type="Google" id="ProtNLM"/>
    </source>
</evidence>
<proteinExistence type="predicted"/>
<dbReference type="EMBL" id="BPLQ01015594">
    <property type="protein sequence ID" value="GIY89227.1"/>
    <property type="molecule type" value="Genomic_DNA"/>
</dbReference>
<evidence type="ECO:0000313" key="2">
    <source>
        <dbReference type="EMBL" id="GIY89227.1"/>
    </source>
</evidence>
<comment type="caution">
    <text evidence="2">The sequence shown here is derived from an EMBL/GenBank/DDBJ whole genome shotgun (WGS) entry which is preliminary data.</text>
</comment>
<sequence>MNDLLLQRGSKPSERLHKIASYETTESIFDIPDDRFLMRFMDFFFHRHRSVMESDIADLVSLEGFPLTQSAAIDHFSLVAVIVTKYSIFLFLFF</sequence>
<keyword evidence="1" id="KW-0472">Membrane</keyword>
<dbReference type="AlphaFoldDB" id="A0AAV4X273"/>
<keyword evidence="3" id="KW-1185">Reference proteome</keyword>
<organism evidence="2 3">
    <name type="scientific">Caerostris darwini</name>
    <dbReference type="NCBI Taxonomy" id="1538125"/>
    <lineage>
        <taxon>Eukaryota</taxon>
        <taxon>Metazoa</taxon>
        <taxon>Ecdysozoa</taxon>
        <taxon>Arthropoda</taxon>
        <taxon>Chelicerata</taxon>
        <taxon>Arachnida</taxon>
        <taxon>Araneae</taxon>
        <taxon>Araneomorphae</taxon>
        <taxon>Entelegynae</taxon>
        <taxon>Araneoidea</taxon>
        <taxon>Araneidae</taxon>
        <taxon>Caerostris</taxon>
    </lineage>
</organism>
<protein>
    <recommendedName>
        <fullName evidence="4">Maturase K</fullName>
    </recommendedName>
</protein>
<evidence type="ECO:0000313" key="3">
    <source>
        <dbReference type="Proteomes" id="UP001054837"/>
    </source>
</evidence>
<accession>A0AAV4X273</accession>
<keyword evidence="1" id="KW-1133">Transmembrane helix</keyword>
<evidence type="ECO:0000256" key="1">
    <source>
        <dbReference type="SAM" id="Phobius"/>
    </source>
</evidence>
<dbReference type="Proteomes" id="UP001054837">
    <property type="component" value="Unassembled WGS sequence"/>
</dbReference>
<name>A0AAV4X273_9ARAC</name>
<gene>
    <name evidence="2" type="ORF">CDAR_59081</name>
</gene>
<reference evidence="2 3" key="1">
    <citation type="submission" date="2021-06" db="EMBL/GenBank/DDBJ databases">
        <title>Caerostris darwini draft genome.</title>
        <authorList>
            <person name="Kono N."/>
            <person name="Arakawa K."/>
        </authorList>
    </citation>
    <scope>NUCLEOTIDE SEQUENCE [LARGE SCALE GENOMIC DNA]</scope>
</reference>